<organism evidence="6 7">
    <name type="scientific">Candidatus Segetimicrobium genomatis</name>
    <dbReference type="NCBI Taxonomy" id="2569760"/>
    <lineage>
        <taxon>Bacteria</taxon>
        <taxon>Bacillati</taxon>
        <taxon>Candidatus Sysuimicrobiota</taxon>
        <taxon>Candidatus Sysuimicrobiia</taxon>
        <taxon>Candidatus Sysuimicrobiales</taxon>
        <taxon>Candidatus Segetimicrobiaceae</taxon>
        <taxon>Candidatus Segetimicrobium</taxon>
    </lineage>
</organism>
<dbReference type="Gene3D" id="3.40.800.10">
    <property type="entry name" value="Ureohydrolase domain"/>
    <property type="match status" value="1"/>
</dbReference>
<feature type="binding site" evidence="4">
    <location>
        <position position="125"/>
    </location>
    <ligand>
        <name>Mn(2+)</name>
        <dbReference type="ChEBI" id="CHEBI:29035"/>
        <label>1</label>
    </ligand>
</feature>
<keyword evidence="3 5" id="KW-0378">Hydrolase</keyword>
<evidence type="ECO:0000256" key="1">
    <source>
        <dbReference type="ARBA" id="ARBA00009227"/>
    </source>
</evidence>
<evidence type="ECO:0000256" key="5">
    <source>
        <dbReference type="RuleBase" id="RU003684"/>
    </source>
</evidence>
<evidence type="ECO:0000313" key="6">
    <source>
        <dbReference type="EMBL" id="TMI77135.1"/>
    </source>
</evidence>
<dbReference type="InterPro" id="IPR005925">
    <property type="entry name" value="Agmatinase-rel"/>
</dbReference>
<dbReference type="InterPro" id="IPR020855">
    <property type="entry name" value="Ureohydrolase_Mn_BS"/>
</dbReference>
<dbReference type="PANTHER" id="PTHR11358">
    <property type="entry name" value="ARGINASE/AGMATINASE"/>
    <property type="match status" value="1"/>
</dbReference>
<dbReference type="Pfam" id="PF00491">
    <property type="entry name" value="Arginase"/>
    <property type="match status" value="1"/>
</dbReference>
<comment type="caution">
    <text evidence="6">The sequence shown here is derived from an EMBL/GenBank/DDBJ whole genome shotgun (WGS) entry which is preliminary data.</text>
</comment>
<feature type="binding site" evidence="4">
    <location>
        <position position="100"/>
    </location>
    <ligand>
        <name>Mn(2+)</name>
        <dbReference type="ChEBI" id="CHEBI:29035"/>
        <label>1</label>
    </ligand>
</feature>
<dbReference type="EMBL" id="VBAP01000006">
    <property type="protein sequence ID" value="TMI77135.1"/>
    <property type="molecule type" value="Genomic_DNA"/>
</dbReference>
<evidence type="ECO:0000256" key="4">
    <source>
        <dbReference type="PIRSR" id="PIRSR036979-1"/>
    </source>
</evidence>
<sequence length="277" mass="29871">MAFLSSRPAPRPAATIIGVPFDATSTFRAGSREGPAAIRWASQSIETYSPVLQRDLDDVTYADAGDLDVAGLTPEQLVTAVKDRVGALDASLPLLLGGEHTIALGAVLTLQRRHSDLAVIQVDAHTDLRDTYENQPISHATVMRRLLDVVAPLHVLQVGVRAGTREEFAVAKRLRYSAPRLDIPGAVWSWLEPRPVYVTIDIDALDPAEAPGTGNPEPEGVRGQDLLAFVRRLGLLRVVGLDLVEVSPRYDPSGRTAVLAATIVREAILAIMGTDKR</sequence>
<dbReference type="EC" id="3.5.3.11" evidence="6"/>
<dbReference type="Proteomes" id="UP000318834">
    <property type="component" value="Unassembled WGS sequence"/>
</dbReference>
<dbReference type="PROSITE" id="PS01053">
    <property type="entry name" value="ARGINASE_1"/>
    <property type="match status" value="1"/>
</dbReference>
<dbReference type="InterPro" id="IPR023696">
    <property type="entry name" value="Ureohydrolase_dom_sf"/>
</dbReference>
<proteinExistence type="inferred from homology"/>
<name>A0A537J0U5_9BACT</name>
<feature type="binding site" evidence="4">
    <location>
        <position position="201"/>
    </location>
    <ligand>
        <name>Mn(2+)</name>
        <dbReference type="ChEBI" id="CHEBI:29035"/>
        <label>1</label>
    </ligand>
</feature>
<keyword evidence="4" id="KW-0464">Manganese</keyword>
<evidence type="ECO:0000256" key="2">
    <source>
        <dbReference type="ARBA" id="ARBA00022723"/>
    </source>
</evidence>
<dbReference type="GO" id="GO:0033389">
    <property type="term" value="P:putrescine biosynthetic process from arginine, via agmatine"/>
    <property type="evidence" value="ECO:0007669"/>
    <property type="project" value="TreeGrafter"/>
</dbReference>
<dbReference type="NCBIfam" id="TIGR01230">
    <property type="entry name" value="agmatinase"/>
    <property type="match status" value="1"/>
</dbReference>
<dbReference type="SUPFAM" id="SSF52768">
    <property type="entry name" value="Arginase/deacetylase"/>
    <property type="match status" value="1"/>
</dbReference>
<feature type="binding site" evidence="4">
    <location>
        <position position="123"/>
    </location>
    <ligand>
        <name>Mn(2+)</name>
        <dbReference type="ChEBI" id="CHEBI:29035"/>
        <label>1</label>
    </ligand>
</feature>
<comment type="cofactor">
    <cofactor evidence="4">
        <name>Mn(2+)</name>
        <dbReference type="ChEBI" id="CHEBI:29035"/>
    </cofactor>
    <text evidence="4">Binds 2 manganese ions per subunit.</text>
</comment>
<comment type="similarity">
    <text evidence="1">Belongs to the arginase family. Agmatinase subfamily.</text>
</comment>
<evidence type="ECO:0000256" key="3">
    <source>
        <dbReference type="ARBA" id="ARBA00022801"/>
    </source>
</evidence>
<keyword evidence="2 4" id="KW-0479">Metal-binding</keyword>
<dbReference type="GO" id="GO:0008783">
    <property type="term" value="F:agmatinase activity"/>
    <property type="evidence" value="ECO:0007669"/>
    <property type="project" value="UniProtKB-EC"/>
</dbReference>
<accession>A0A537J0U5</accession>
<feature type="binding site" evidence="4">
    <location>
        <position position="127"/>
    </location>
    <ligand>
        <name>Mn(2+)</name>
        <dbReference type="ChEBI" id="CHEBI:29035"/>
        <label>1</label>
    </ligand>
</feature>
<reference evidence="6 7" key="1">
    <citation type="journal article" date="2019" name="Nat. Microbiol.">
        <title>Mediterranean grassland soil C-N compound turnover is dependent on rainfall and depth, and is mediated by genomically divergent microorganisms.</title>
        <authorList>
            <person name="Diamond S."/>
            <person name="Andeer P.F."/>
            <person name="Li Z."/>
            <person name="Crits-Christoph A."/>
            <person name="Burstein D."/>
            <person name="Anantharaman K."/>
            <person name="Lane K.R."/>
            <person name="Thomas B.C."/>
            <person name="Pan C."/>
            <person name="Northen T.R."/>
            <person name="Banfield J.F."/>
        </authorList>
    </citation>
    <scope>NUCLEOTIDE SEQUENCE [LARGE SCALE GENOMIC DNA]</scope>
    <source>
        <strain evidence="6">NP_8</strain>
    </source>
</reference>
<feature type="binding site" evidence="4">
    <location>
        <position position="203"/>
    </location>
    <ligand>
        <name>Mn(2+)</name>
        <dbReference type="ChEBI" id="CHEBI:29035"/>
        <label>1</label>
    </ligand>
</feature>
<dbReference type="PROSITE" id="PS51409">
    <property type="entry name" value="ARGINASE_2"/>
    <property type="match status" value="1"/>
</dbReference>
<protein>
    <submittedName>
        <fullName evidence="6">Agmatinase</fullName>
        <ecNumber evidence="6">3.5.3.11</ecNumber>
    </submittedName>
</protein>
<dbReference type="GO" id="GO:0046872">
    <property type="term" value="F:metal ion binding"/>
    <property type="evidence" value="ECO:0007669"/>
    <property type="project" value="UniProtKB-KW"/>
</dbReference>
<dbReference type="PIRSF" id="PIRSF036979">
    <property type="entry name" value="Arginase"/>
    <property type="match status" value="1"/>
</dbReference>
<dbReference type="CDD" id="cd11593">
    <property type="entry name" value="Agmatinase-like_2"/>
    <property type="match status" value="1"/>
</dbReference>
<dbReference type="AlphaFoldDB" id="A0A537J0U5"/>
<gene>
    <name evidence="6" type="primary">speB</name>
    <name evidence="6" type="ORF">E6H05_01135</name>
</gene>
<dbReference type="InterPro" id="IPR006035">
    <property type="entry name" value="Ureohydrolase"/>
</dbReference>
<evidence type="ECO:0000313" key="7">
    <source>
        <dbReference type="Proteomes" id="UP000318834"/>
    </source>
</evidence>
<dbReference type="PANTHER" id="PTHR11358:SF26">
    <property type="entry name" value="GUANIDINO ACID HYDROLASE, MITOCHONDRIAL"/>
    <property type="match status" value="1"/>
</dbReference>